<feature type="signal peptide" evidence="3">
    <location>
        <begin position="1"/>
        <end position="16"/>
    </location>
</feature>
<feature type="domain" description="Plastid lipid-associated protein/fibrillin conserved" evidence="4">
    <location>
        <begin position="94"/>
        <end position="221"/>
    </location>
</feature>
<evidence type="ECO:0000256" key="2">
    <source>
        <dbReference type="ARBA" id="ARBA00022640"/>
    </source>
</evidence>
<dbReference type="EMBL" id="JABMIG020000011">
    <property type="protein sequence ID" value="KAL3803819.1"/>
    <property type="molecule type" value="Genomic_DNA"/>
</dbReference>
<dbReference type="Proteomes" id="UP001516023">
    <property type="component" value="Unassembled WGS sequence"/>
</dbReference>
<gene>
    <name evidence="5" type="ORF">HJC23_003981</name>
</gene>
<keyword evidence="3" id="KW-0732">Signal</keyword>
<evidence type="ECO:0000259" key="4">
    <source>
        <dbReference type="Pfam" id="PF04755"/>
    </source>
</evidence>
<dbReference type="InterPro" id="IPR039633">
    <property type="entry name" value="PAP"/>
</dbReference>
<evidence type="ECO:0000256" key="3">
    <source>
        <dbReference type="SAM" id="SignalP"/>
    </source>
</evidence>
<reference evidence="5 6" key="1">
    <citation type="journal article" date="2020" name="G3 (Bethesda)">
        <title>Improved Reference Genome for Cyclotella cryptica CCMP332, a Model for Cell Wall Morphogenesis, Salinity Adaptation, and Lipid Production in Diatoms (Bacillariophyta).</title>
        <authorList>
            <person name="Roberts W.R."/>
            <person name="Downey K.M."/>
            <person name="Ruck E.C."/>
            <person name="Traller J.C."/>
            <person name="Alverson A.J."/>
        </authorList>
    </citation>
    <scope>NUCLEOTIDE SEQUENCE [LARGE SCALE GENOMIC DNA]</scope>
    <source>
        <strain evidence="5 6">CCMP332</strain>
    </source>
</reference>
<sequence>MKLILVTAALLSGATAFHLHPHTPCRVSRRPGTPLRMADYDDSFPSDSSEDTHFTVQDSDKAIDVENKPSSAAESTVSSLMDYLPSSITSGPISASDRAAINEAILKLEALNPTEDPVYSPLLNGVWNLRYAPRDLANLSLGAVNEGYSPGLLALGLAQKLPAALVELGELQISISRAQPRIEAKIEVKLLGGATEEVVVKARLEEVSGLRFTETYESASVLGRVVDIPEALQYSRDLYVSYVDDDLLVVRDASGVPEILVRN</sequence>
<comment type="subcellular location">
    <subcellularLocation>
        <location evidence="1">Plastid</location>
    </subcellularLocation>
</comment>
<protein>
    <recommendedName>
        <fullName evidence="4">Plastid lipid-associated protein/fibrillin conserved domain-containing protein</fullName>
    </recommendedName>
</protein>
<dbReference type="InterPro" id="IPR006843">
    <property type="entry name" value="PAP/fibrillin_dom"/>
</dbReference>
<name>A0ABD3QV88_9STRA</name>
<keyword evidence="6" id="KW-1185">Reference proteome</keyword>
<comment type="caution">
    <text evidence="5">The sequence shown here is derived from an EMBL/GenBank/DDBJ whole genome shotgun (WGS) entry which is preliminary data.</text>
</comment>
<evidence type="ECO:0000313" key="6">
    <source>
        <dbReference type="Proteomes" id="UP001516023"/>
    </source>
</evidence>
<dbReference type="PANTHER" id="PTHR31906">
    <property type="entry name" value="PLASTID-LIPID-ASSOCIATED PROTEIN 4, CHLOROPLASTIC-RELATED"/>
    <property type="match status" value="1"/>
</dbReference>
<keyword evidence="2" id="KW-0934">Plastid</keyword>
<dbReference type="Pfam" id="PF04755">
    <property type="entry name" value="PAP_fibrillin"/>
    <property type="match status" value="1"/>
</dbReference>
<proteinExistence type="predicted"/>
<dbReference type="GO" id="GO:0009536">
    <property type="term" value="C:plastid"/>
    <property type="evidence" value="ECO:0007669"/>
    <property type="project" value="UniProtKB-SubCell"/>
</dbReference>
<feature type="chain" id="PRO_5044829536" description="Plastid lipid-associated protein/fibrillin conserved domain-containing protein" evidence="3">
    <location>
        <begin position="17"/>
        <end position="263"/>
    </location>
</feature>
<accession>A0ABD3QV88</accession>
<dbReference type="AlphaFoldDB" id="A0ABD3QV88"/>
<evidence type="ECO:0000256" key="1">
    <source>
        <dbReference type="ARBA" id="ARBA00004474"/>
    </source>
</evidence>
<organism evidence="5 6">
    <name type="scientific">Cyclotella cryptica</name>
    <dbReference type="NCBI Taxonomy" id="29204"/>
    <lineage>
        <taxon>Eukaryota</taxon>
        <taxon>Sar</taxon>
        <taxon>Stramenopiles</taxon>
        <taxon>Ochrophyta</taxon>
        <taxon>Bacillariophyta</taxon>
        <taxon>Coscinodiscophyceae</taxon>
        <taxon>Thalassiosirophycidae</taxon>
        <taxon>Stephanodiscales</taxon>
        <taxon>Stephanodiscaceae</taxon>
        <taxon>Cyclotella</taxon>
    </lineage>
</organism>
<evidence type="ECO:0000313" key="5">
    <source>
        <dbReference type="EMBL" id="KAL3803819.1"/>
    </source>
</evidence>